<dbReference type="AlphaFoldDB" id="A0A8H7ACS4"/>
<dbReference type="Proteomes" id="UP000606974">
    <property type="component" value="Unassembled WGS sequence"/>
</dbReference>
<dbReference type="EMBL" id="JAACFV010000211">
    <property type="protein sequence ID" value="KAF7502880.1"/>
    <property type="molecule type" value="Genomic_DNA"/>
</dbReference>
<reference evidence="1" key="1">
    <citation type="submission" date="2020-02" db="EMBL/GenBank/DDBJ databases">
        <authorList>
            <person name="Palmer J.M."/>
        </authorList>
    </citation>
    <scope>NUCLEOTIDE SEQUENCE</scope>
    <source>
        <strain evidence="1">EPUS1.4</strain>
        <tissue evidence="1">Thallus</tissue>
    </source>
</reference>
<keyword evidence="2" id="KW-1185">Reference proteome</keyword>
<gene>
    <name evidence="1" type="ORF">GJ744_004949</name>
</gene>
<sequence>MGKGNIASSLKILLYFEKLRLFFHERQGRCTSTTNINDSCWPNINNPCWPKAPSFLILKLMLLVAGYKPEFQELEIYGIDTR</sequence>
<protein>
    <submittedName>
        <fullName evidence="1">Uncharacterized protein</fullName>
    </submittedName>
</protein>
<evidence type="ECO:0000313" key="2">
    <source>
        <dbReference type="Proteomes" id="UP000606974"/>
    </source>
</evidence>
<comment type="caution">
    <text evidence="1">The sequence shown here is derived from an EMBL/GenBank/DDBJ whole genome shotgun (WGS) entry which is preliminary data.</text>
</comment>
<organism evidence="1 2">
    <name type="scientific">Endocarpon pusillum</name>
    <dbReference type="NCBI Taxonomy" id="364733"/>
    <lineage>
        <taxon>Eukaryota</taxon>
        <taxon>Fungi</taxon>
        <taxon>Dikarya</taxon>
        <taxon>Ascomycota</taxon>
        <taxon>Pezizomycotina</taxon>
        <taxon>Eurotiomycetes</taxon>
        <taxon>Chaetothyriomycetidae</taxon>
        <taxon>Verrucariales</taxon>
        <taxon>Verrucariaceae</taxon>
        <taxon>Endocarpon</taxon>
    </lineage>
</organism>
<accession>A0A8H7ACS4</accession>
<name>A0A8H7ACS4_9EURO</name>
<proteinExistence type="predicted"/>
<evidence type="ECO:0000313" key="1">
    <source>
        <dbReference type="EMBL" id="KAF7502880.1"/>
    </source>
</evidence>